<feature type="region of interest" description="Disordered" evidence="1">
    <location>
        <begin position="402"/>
        <end position="427"/>
    </location>
</feature>
<reference evidence="2 3" key="1">
    <citation type="submission" date="2023-02" db="EMBL/GenBank/DDBJ databases">
        <title>LHISI_Scaffold_Assembly.</title>
        <authorList>
            <person name="Stuart O.P."/>
            <person name="Cleave R."/>
            <person name="Magrath M.J.L."/>
            <person name="Mikheyev A.S."/>
        </authorList>
    </citation>
    <scope>NUCLEOTIDE SEQUENCE [LARGE SCALE GENOMIC DNA]</scope>
    <source>
        <strain evidence="2">Daus_M_001</strain>
        <tissue evidence="2">Leg muscle</tissue>
    </source>
</reference>
<gene>
    <name evidence="2" type="ORF">PR048_033642</name>
</gene>
<evidence type="ECO:0000256" key="1">
    <source>
        <dbReference type="SAM" id="MobiDB-lite"/>
    </source>
</evidence>
<accession>A0ABQ9G1R5</accession>
<evidence type="ECO:0000313" key="2">
    <source>
        <dbReference type="EMBL" id="KAJ8866118.1"/>
    </source>
</evidence>
<feature type="region of interest" description="Disordered" evidence="1">
    <location>
        <begin position="88"/>
        <end position="114"/>
    </location>
</feature>
<sequence>MFEGYVTRALGWRGHSMVRMCPYSEFGERQCDFVKNNAHSTENRIDFKKYNLSPNGCCVFATINQLGLYSRSNVSALVESFNRASRNGVVSQQTTAPMPSNEKVSHQSGDGPDQGNFKTTLVLHLKEKEHMPRHQQKSEALIGFSSHVQGLKSQDGYVRPWFDLHMPYHLYVQGSGLICSFYISNSPQCLRLAIADLDPFTVTSSASGLSVVNGHSPVHEGDHALWQTDAIIQQDGHTLARKDSVYNRLQEKKHGALIPGPVVVKPDNTAAKQKDAKKKQQLSPKFIENCCNGKSTRHSSKQPGVIQRSESFMYSSGPLVELSGGGSPGAERRSRDNVCKSEYVFSEVEAPGETEPSPSRRCCNGNDAEQGMRSREGKLKTSLSQDSRLDLVGDVWPSIPESGQTWSKCAKPGSSRRQERLGSGSESLEIVGERVMTSQQQPYTGESGLYRVV</sequence>
<feature type="compositionally biased region" description="Polar residues" evidence="1">
    <location>
        <begin position="88"/>
        <end position="98"/>
    </location>
</feature>
<proteinExistence type="predicted"/>
<name>A0ABQ9G1R5_9NEOP</name>
<protein>
    <submittedName>
        <fullName evidence="2">Uncharacterized protein</fullName>
    </submittedName>
</protein>
<evidence type="ECO:0000313" key="3">
    <source>
        <dbReference type="Proteomes" id="UP001159363"/>
    </source>
</evidence>
<organism evidence="2 3">
    <name type="scientific">Dryococelus australis</name>
    <dbReference type="NCBI Taxonomy" id="614101"/>
    <lineage>
        <taxon>Eukaryota</taxon>
        <taxon>Metazoa</taxon>
        <taxon>Ecdysozoa</taxon>
        <taxon>Arthropoda</taxon>
        <taxon>Hexapoda</taxon>
        <taxon>Insecta</taxon>
        <taxon>Pterygota</taxon>
        <taxon>Neoptera</taxon>
        <taxon>Polyneoptera</taxon>
        <taxon>Phasmatodea</taxon>
        <taxon>Verophasmatodea</taxon>
        <taxon>Anareolatae</taxon>
        <taxon>Phasmatidae</taxon>
        <taxon>Eurycanthinae</taxon>
        <taxon>Dryococelus</taxon>
    </lineage>
</organism>
<dbReference type="EMBL" id="JARBHB010000017">
    <property type="protein sequence ID" value="KAJ8866118.1"/>
    <property type="molecule type" value="Genomic_DNA"/>
</dbReference>
<keyword evidence="3" id="KW-1185">Reference proteome</keyword>
<comment type="caution">
    <text evidence="2">The sequence shown here is derived from an EMBL/GenBank/DDBJ whole genome shotgun (WGS) entry which is preliminary data.</text>
</comment>
<dbReference type="Proteomes" id="UP001159363">
    <property type="component" value="Chromosome 16"/>
</dbReference>